<evidence type="ECO:0000259" key="1">
    <source>
        <dbReference type="SMART" id="SM00717"/>
    </source>
</evidence>
<proteinExistence type="predicted"/>
<keyword evidence="6" id="KW-1185">Reference proteome</keyword>
<dbReference type="CDD" id="cd00167">
    <property type="entry name" value="SANT"/>
    <property type="match status" value="1"/>
</dbReference>
<evidence type="ECO:0000313" key="5">
    <source>
        <dbReference type="EMBL" id="CAL6072229.1"/>
    </source>
</evidence>
<name>A0AA86QI15_9EUKA</name>
<evidence type="ECO:0000313" key="2">
    <source>
        <dbReference type="EMBL" id="CAI9953254.1"/>
    </source>
</evidence>
<dbReference type="EMBL" id="CATOUU010000838">
    <property type="protein sequence ID" value="CAI9953254.1"/>
    <property type="molecule type" value="Genomic_DNA"/>
</dbReference>
<organism evidence="3">
    <name type="scientific">Hexamita inflata</name>
    <dbReference type="NCBI Taxonomy" id="28002"/>
    <lineage>
        <taxon>Eukaryota</taxon>
        <taxon>Metamonada</taxon>
        <taxon>Diplomonadida</taxon>
        <taxon>Hexamitidae</taxon>
        <taxon>Hexamitinae</taxon>
        <taxon>Hexamita</taxon>
    </lineage>
</organism>
<dbReference type="SUPFAM" id="SSF46689">
    <property type="entry name" value="Homeodomain-like"/>
    <property type="match status" value="2"/>
</dbReference>
<dbReference type="Gene3D" id="1.10.10.60">
    <property type="entry name" value="Homeodomain-like"/>
    <property type="match status" value="1"/>
</dbReference>
<gene>
    <name evidence="4" type="ORF">HINF_LOCUS27578</name>
    <name evidence="2" type="ORF">HINF_LOCUS40899</name>
    <name evidence="3" type="ORF">HINF_LOCUS47331</name>
    <name evidence="5" type="ORF">HINF_LOCUS55524</name>
</gene>
<accession>A0AA86QI15</accession>
<protein>
    <submittedName>
        <fullName evidence="3">Myb-like DNA-binding domain-containing protein</fullName>
    </submittedName>
    <submittedName>
        <fullName evidence="4">Myb-like_DNA-binding domain-containing protein</fullName>
    </submittedName>
</protein>
<feature type="domain" description="Myb-like" evidence="1">
    <location>
        <begin position="86"/>
        <end position="134"/>
    </location>
</feature>
<sequence length="173" mass="20980">MSAKKRYHRWTDEETALLYQTVITTQKNWRVVERTFPNMSLLQLQNKFVVIEQQYKTASIQNYSCEQLKTLYKPNEIIYGVQKERKYHKWTQEETILVFKAVQKSNKNWRLVQEMFPQFSLLQIRNKYVTVEKQMQQYQLCPEINNQTENNNRTENDTTLLILELMNMAKRSE</sequence>
<evidence type="ECO:0000313" key="6">
    <source>
        <dbReference type="Proteomes" id="UP001642409"/>
    </source>
</evidence>
<dbReference type="EMBL" id="CATOUU010000922">
    <property type="protein sequence ID" value="CAI9959686.1"/>
    <property type="molecule type" value="Genomic_DNA"/>
</dbReference>
<dbReference type="InterPro" id="IPR009057">
    <property type="entry name" value="Homeodomain-like_sf"/>
</dbReference>
<dbReference type="EMBL" id="CAXDID020000086">
    <property type="protein sequence ID" value="CAL6020557.1"/>
    <property type="molecule type" value="Genomic_DNA"/>
</dbReference>
<keyword evidence="3" id="KW-0238">DNA-binding</keyword>
<comment type="caution">
    <text evidence="3">The sequence shown here is derived from an EMBL/GenBank/DDBJ whole genome shotgun (WGS) entry which is preliminary data.</text>
</comment>
<dbReference type="Proteomes" id="UP001642409">
    <property type="component" value="Unassembled WGS sequence"/>
</dbReference>
<feature type="domain" description="Myb-like" evidence="1">
    <location>
        <begin position="6"/>
        <end position="54"/>
    </location>
</feature>
<dbReference type="SMART" id="SM00717">
    <property type="entry name" value="SANT"/>
    <property type="match status" value="2"/>
</dbReference>
<evidence type="ECO:0000313" key="3">
    <source>
        <dbReference type="EMBL" id="CAI9959686.1"/>
    </source>
</evidence>
<dbReference type="AlphaFoldDB" id="A0AA86QI15"/>
<dbReference type="InterPro" id="IPR001005">
    <property type="entry name" value="SANT/Myb"/>
</dbReference>
<dbReference type="GO" id="GO:0003677">
    <property type="term" value="F:DNA binding"/>
    <property type="evidence" value="ECO:0007669"/>
    <property type="project" value="UniProtKB-KW"/>
</dbReference>
<evidence type="ECO:0000313" key="4">
    <source>
        <dbReference type="EMBL" id="CAL6020557.1"/>
    </source>
</evidence>
<dbReference type="Pfam" id="PF00249">
    <property type="entry name" value="Myb_DNA-binding"/>
    <property type="match status" value="1"/>
</dbReference>
<dbReference type="EMBL" id="CAXDID020000294">
    <property type="protein sequence ID" value="CAL6072229.1"/>
    <property type="molecule type" value="Genomic_DNA"/>
</dbReference>
<reference evidence="4 6" key="2">
    <citation type="submission" date="2024-07" db="EMBL/GenBank/DDBJ databases">
        <authorList>
            <person name="Akdeniz Z."/>
        </authorList>
    </citation>
    <scope>NUCLEOTIDE SEQUENCE [LARGE SCALE GENOMIC DNA]</scope>
</reference>
<reference evidence="3" key="1">
    <citation type="submission" date="2023-06" db="EMBL/GenBank/DDBJ databases">
        <authorList>
            <person name="Kurt Z."/>
        </authorList>
    </citation>
    <scope>NUCLEOTIDE SEQUENCE</scope>
</reference>